<keyword evidence="7 8" id="KW-0472">Membrane</keyword>
<reference evidence="9 10" key="1">
    <citation type="submission" date="2020-08" db="EMBL/GenBank/DDBJ databases">
        <title>A Genomic Blueprint of the Chicken Gut Microbiome.</title>
        <authorList>
            <person name="Gilroy R."/>
            <person name="Ravi A."/>
            <person name="Getino M."/>
            <person name="Pursley I."/>
            <person name="Horton D.L."/>
            <person name="Alikhan N.-F."/>
            <person name="Baker D."/>
            <person name="Gharbi K."/>
            <person name="Hall N."/>
            <person name="Watson M."/>
            <person name="Adriaenssens E.M."/>
            <person name="Foster-Nyarko E."/>
            <person name="Jarju S."/>
            <person name="Secka A."/>
            <person name="Antonio M."/>
            <person name="Oren A."/>
            <person name="Chaudhuri R."/>
            <person name="La Ragione R.M."/>
            <person name="Hildebrand F."/>
            <person name="Pallen M.J."/>
        </authorList>
    </citation>
    <scope>NUCLEOTIDE SEQUENCE [LARGE SCALE GENOMIC DNA]</scope>
    <source>
        <strain evidence="9 10">Sa3CUA8</strain>
    </source>
</reference>
<feature type="transmembrane region" description="Helical" evidence="8">
    <location>
        <begin position="308"/>
        <end position="327"/>
    </location>
</feature>
<evidence type="ECO:0000256" key="8">
    <source>
        <dbReference type="SAM" id="Phobius"/>
    </source>
</evidence>
<evidence type="ECO:0000313" key="9">
    <source>
        <dbReference type="EMBL" id="MBD7908472.1"/>
    </source>
</evidence>
<dbReference type="EMBL" id="JACSQY010000006">
    <property type="protein sequence ID" value="MBD7908472.1"/>
    <property type="molecule type" value="Genomic_DNA"/>
</dbReference>
<dbReference type="RefSeq" id="WP_191689660.1">
    <property type="nucleotide sequence ID" value="NZ_JACSQY010000006.1"/>
</dbReference>
<evidence type="ECO:0000256" key="7">
    <source>
        <dbReference type="ARBA" id="ARBA00023136"/>
    </source>
</evidence>
<evidence type="ECO:0000256" key="5">
    <source>
        <dbReference type="ARBA" id="ARBA00022692"/>
    </source>
</evidence>
<keyword evidence="3" id="KW-0813">Transport</keyword>
<keyword evidence="6 8" id="KW-1133">Transmembrane helix</keyword>
<feature type="transmembrane region" description="Helical" evidence="8">
    <location>
        <begin position="180"/>
        <end position="199"/>
    </location>
</feature>
<evidence type="ECO:0000313" key="10">
    <source>
        <dbReference type="Proteomes" id="UP000659496"/>
    </source>
</evidence>
<feature type="transmembrane region" description="Helical" evidence="8">
    <location>
        <begin position="265"/>
        <end position="287"/>
    </location>
</feature>
<comment type="subcellular location">
    <subcellularLocation>
        <location evidence="1">Membrane</location>
        <topology evidence="1">Multi-pass membrane protein</topology>
    </subcellularLocation>
</comment>
<name>A0ABR8PJX5_9BACL</name>
<comment type="similarity">
    <text evidence="2">Belongs to the amino acid-polyamine-organocation (APC) superfamily. Spore germination protein (SGP) (TC 2.A.3.9) family.</text>
</comment>
<evidence type="ECO:0000256" key="2">
    <source>
        <dbReference type="ARBA" id="ARBA00007998"/>
    </source>
</evidence>
<sequence>MSRFLYYLIFTNMMAIITTPIPRILLVQSADGAIGSMLIGTAAGMLFTYITIKFFIQFPGMDFIDLLQAYTSSSVRISVTIYFAILWYIAGLITLIMTVFLLITFLTPEMSIYTITLSIVVTVFFGVLLKSKSVLFTLEIVFILMIPVGVLMFFKLYSASEVDWDQARLALMHINQMPKYSSIAATFFMFLGCSNLIVFNRYFKEKQKLSSLSLAAIGIFGVFMLVTSYFIPIGLSGFDQIDQLIFPWTSSADAVRMKFGIIERVVFIFMFLFVTLAFVSIIIHWHVSYKLILSVFRLKALQVKQQNFTPFLVVLVFASLGLWLTALLSQYDLYHYTRYYYYAMPLFLAVFFLTMMAIKKGASK</sequence>
<gene>
    <name evidence="9" type="ORF">H9659_09030</name>
</gene>
<evidence type="ECO:0000256" key="4">
    <source>
        <dbReference type="ARBA" id="ARBA00022544"/>
    </source>
</evidence>
<evidence type="ECO:0000256" key="1">
    <source>
        <dbReference type="ARBA" id="ARBA00004141"/>
    </source>
</evidence>
<feature type="transmembrane region" description="Helical" evidence="8">
    <location>
        <begin position="77"/>
        <end position="104"/>
    </location>
</feature>
<dbReference type="PANTHER" id="PTHR34975">
    <property type="entry name" value="SPORE GERMINATION PROTEIN A2"/>
    <property type="match status" value="1"/>
</dbReference>
<protein>
    <submittedName>
        <fullName evidence="9">GerAB/ArcD/ProY family transporter</fullName>
    </submittedName>
</protein>
<comment type="caution">
    <text evidence="9">The sequence shown here is derived from an EMBL/GenBank/DDBJ whole genome shotgun (WGS) entry which is preliminary data.</text>
</comment>
<feature type="transmembrane region" description="Helical" evidence="8">
    <location>
        <begin position="211"/>
        <end position="231"/>
    </location>
</feature>
<keyword evidence="10" id="KW-1185">Reference proteome</keyword>
<organism evidence="9 10">
    <name type="scientific">Sporosarcina gallistercoris</name>
    <dbReference type="NCBI Taxonomy" id="2762245"/>
    <lineage>
        <taxon>Bacteria</taxon>
        <taxon>Bacillati</taxon>
        <taxon>Bacillota</taxon>
        <taxon>Bacilli</taxon>
        <taxon>Bacillales</taxon>
        <taxon>Caryophanaceae</taxon>
        <taxon>Sporosarcina</taxon>
    </lineage>
</organism>
<accession>A0ABR8PJX5</accession>
<keyword evidence="4" id="KW-0309">Germination</keyword>
<keyword evidence="5 8" id="KW-0812">Transmembrane</keyword>
<feature type="transmembrane region" description="Helical" evidence="8">
    <location>
        <begin position="32"/>
        <end position="56"/>
    </location>
</feature>
<dbReference type="Proteomes" id="UP000659496">
    <property type="component" value="Unassembled WGS sequence"/>
</dbReference>
<dbReference type="PANTHER" id="PTHR34975:SF2">
    <property type="entry name" value="SPORE GERMINATION PROTEIN A2"/>
    <property type="match status" value="1"/>
</dbReference>
<evidence type="ECO:0000256" key="3">
    <source>
        <dbReference type="ARBA" id="ARBA00022448"/>
    </source>
</evidence>
<feature type="transmembrane region" description="Helical" evidence="8">
    <location>
        <begin position="339"/>
        <end position="358"/>
    </location>
</feature>
<proteinExistence type="inferred from homology"/>
<feature type="transmembrane region" description="Helical" evidence="8">
    <location>
        <begin position="5"/>
        <end position="26"/>
    </location>
</feature>
<dbReference type="InterPro" id="IPR004761">
    <property type="entry name" value="Spore_GerAB"/>
</dbReference>
<evidence type="ECO:0000256" key="6">
    <source>
        <dbReference type="ARBA" id="ARBA00022989"/>
    </source>
</evidence>
<dbReference type="Pfam" id="PF03845">
    <property type="entry name" value="Spore_permease"/>
    <property type="match status" value="1"/>
</dbReference>
<feature type="transmembrane region" description="Helical" evidence="8">
    <location>
        <begin position="110"/>
        <end position="129"/>
    </location>
</feature>
<feature type="transmembrane region" description="Helical" evidence="8">
    <location>
        <begin position="141"/>
        <end position="160"/>
    </location>
</feature>